<proteinExistence type="predicted"/>
<accession>A0ACC6PP50</accession>
<organism evidence="1 2">
    <name type="scientific">Streptomyces achmelvichensis</name>
    <dbReference type="NCBI Taxonomy" id="3134111"/>
    <lineage>
        <taxon>Bacteria</taxon>
        <taxon>Bacillati</taxon>
        <taxon>Actinomycetota</taxon>
        <taxon>Actinomycetes</taxon>
        <taxon>Kitasatosporales</taxon>
        <taxon>Streptomycetaceae</taxon>
        <taxon>Streptomyces</taxon>
    </lineage>
</organism>
<dbReference type="Proteomes" id="UP001377168">
    <property type="component" value="Unassembled WGS sequence"/>
</dbReference>
<sequence>MLGGRTGPVSGRLRLAGGELTEWLPRLTDMSRRAEQLRVPFNTCCDDAAVRDAESIERLLAGAS</sequence>
<evidence type="ECO:0000313" key="2">
    <source>
        <dbReference type="Proteomes" id="UP001377168"/>
    </source>
</evidence>
<gene>
    <name evidence="1" type="ORF">WKI67_07275</name>
</gene>
<evidence type="ECO:0000313" key="1">
    <source>
        <dbReference type="EMBL" id="MEJ8633194.1"/>
    </source>
</evidence>
<dbReference type="EMBL" id="JBBKAJ010000022">
    <property type="protein sequence ID" value="MEJ8633194.1"/>
    <property type="molecule type" value="Genomic_DNA"/>
</dbReference>
<keyword evidence="2" id="KW-1185">Reference proteome</keyword>
<protein>
    <submittedName>
        <fullName evidence="1">Uncharacterized protein</fullName>
    </submittedName>
</protein>
<reference evidence="1" key="1">
    <citation type="submission" date="2024-03" db="EMBL/GenBank/DDBJ databases">
        <title>Novel Streptomyces species of biotechnological and ecological value are a feature of Machair soil.</title>
        <authorList>
            <person name="Prole J.R."/>
            <person name="Goodfellow M."/>
            <person name="Allenby N."/>
            <person name="Ward A.C."/>
        </authorList>
    </citation>
    <scope>NUCLEOTIDE SEQUENCE</scope>
    <source>
        <strain evidence="1">MS2.AVA.5</strain>
    </source>
</reference>
<name>A0ACC6PP50_9ACTN</name>
<comment type="caution">
    <text evidence="1">The sequence shown here is derived from an EMBL/GenBank/DDBJ whole genome shotgun (WGS) entry which is preliminary data.</text>
</comment>